<accession>A0A6V7H1V5</accession>
<keyword evidence="2" id="KW-1185">Reference proteome</keyword>
<proteinExistence type="predicted"/>
<dbReference type="EMBL" id="CAJDYZ010004702">
    <property type="protein sequence ID" value="CAD1471795.1"/>
    <property type="molecule type" value="Genomic_DNA"/>
</dbReference>
<name>A0A6V7H1V5_9HYME</name>
<feature type="non-terminal residue" evidence="1">
    <location>
        <position position="306"/>
    </location>
</feature>
<comment type="caution">
    <text evidence="1">The sequence shown here is derived from an EMBL/GenBank/DDBJ whole genome shotgun (WGS) entry which is preliminary data.</text>
</comment>
<evidence type="ECO:0000313" key="2">
    <source>
        <dbReference type="Proteomes" id="UP000752696"/>
    </source>
</evidence>
<gene>
    <name evidence="1" type="ORF">MHI_LOCUS249875</name>
</gene>
<dbReference type="AlphaFoldDB" id="A0A6V7H1V5"/>
<evidence type="ECO:0000313" key="1">
    <source>
        <dbReference type="EMBL" id="CAD1471795.1"/>
    </source>
</evidence>
<dbReference type="Proteomes" id="UP000752696">
    <property type="component" value="Unassembled WGS sequence"/>
</dbReference>
<dbReference type="OrthoDB" id="10527995at2759"/>
<organism evidence="1 2">
    <name type="scientific">Heterotrigona itama</name>
    <dbReference type="NCBI Taxonomy" id="395501"/>
    <lineage>
        <taxon>Eukaryota</taxon>
        <taxon>Metazoa</taxon>
        <taxon>Ecdysozoa</taxon>
        <taxon>Arthropoda</taxon>
        <taxon>Hexapoda</taxon>
        <taxon>Insecta</taxon>
        <taxon>Pterygota</taxon>
        <taxon>Neoptera</taxon>
        <taxon>Endopterygota</taxon>
        <taxon>Hymenoptera</taxon>
        <taxon>Apocrita</taxon>
        <taxon>Aculeata</taxon>
        <taxon>Apoidea</taxon>
        <taxon>Anthophila</taxon>
        <taxon>Apidae</taxon>
        <taxon>Heterotrigona</taxon>
    </lineage>
</organism>
<reference evidence="1" key="1">
    <citation type="submission" date="2020-07" db="EMBL/GenBank/DDBJ databases">
        <authorList>
            <person name="Nazaruddin N."/>
        </authorList>
    </citation>
    <scope>NUCLEOTIDE SEQUENCE</scope>
</reference>
<sequence>MFTGENDIEVAESLSPWIRNKQRTKQQSNREDTDDIRRLAGNDSLEDEIMLHLFKMQDRNSAWTSLCFDQRVDDTCDSRTTLTTLQRRNSNPLQPEHDSTCNEQFADKRSTCPSHVCQPRIICNDRPKLNQLSNICRQEVSGLIACGSQTRSEPATRSNSIDCEKELPKISMVNKINHEVETSRSDLIVPNVVLDSNKIVSKHLLSRRQSSPSSSTNVSIINNENKLFEFEQLLETIQLSPIFQKDTANCFNKLRKNIPLNGKSNGCATAAIKSTTLSLVHDVPLSSTSNATTDAIPSPNSYSWAP</sequence>
<protein>
    <submittedName>
        <fullName evidence="1">Uncharacterized protein</fullName>
    </submittedName>
</protein>